<protein>
    <submittedName>
        <fullName evidence="1">Uncharacterized protein</fullName>
    </submittedName>
</protein>
<dbReference type="RefSeq" id="WP_220206921.1">
    <property type="nucleotide sequence ID" value="NZ_BNJK01000001.1"/>
</dbReference>
<dbReference type="EMBL" id="BNJK01000001">
    <property type="protein sequence ID" value="GHO96283.1"/>
    <property type="molecule type" value="Genomic_DNA"/>
</dbReference>
<dbReference type="AlphaFoldDB" id="A0A8J3IPN0"/>
<evidence type="ECO:0000313" key="1">
    <source>
        <dbReference type="EMBL" id="GHO96283.1"/>
    </source>
</evidence>
<comment type="caution">
    <text evidence="1">The sequence shown here is derived from an EMBL/GenBank/DDBJ whole genome shotgun (WGS) entry which is preliminary data.</text>
</comment>
<accession>A0A8J3IPN0</accession>
<evidence type="ECO:0000313" key="2">
    <source>
        <dbReference type="Proteomes" id="UP000597444"/>
    </source>
</evidence>
<keyword evidence="2" id="KW-1185">Reference proteome</keyword>
<proteinExistence type="predicted"/>
<reference evidence="1" key="1">
    <citation type="submission" date="2020-10" db="EMBL/GenBank/DDBJ databases">
        <title>Taxonomic study of unclassified bacteria belonging to the class Ktedonobacteria.</title>
        <authorList>
            <person name="Yabe S."/>
            <person name="Wang C.M."/>
            <person name="Zheng Y."/>
            <person name="Sakai Y."/>
            <person name="Cavaletti L."/>
            <person name="Monciardini P."/>
            <person name="Donadio S."/>
        </authorList>
    </citation>
    <scope>NUCLEOTIDE SEQUENCE</scope>
    <source>
        <strain evidence="1">ID150040</strain>
    </source>
</reference>
<sequence>MKIDDIRRIREILTNVLTIENAEFYPSLSEIATQLGLDAKTLRKYYPELCKAIVERQHRIINEEALLLIKKTLERTLNSEEYLPLTAVVRETGYGATTLHRYFPVLCKAIITKRQERFEYARIERRLNEVLNSSEEVPSVNELAREMNYPAYIFRDNFRNLCQQISARRSAERKARHTEKQAAIAEDICQAVLQLHKQKIYPSIRQVCRILEDKHVLRSRKNHEVWLLALQDLGYT</sequence>
<gene>
    <name evidence="1" type="ORF">KSF_063310</name>
</gene>
<organism evidence="1 2">
    <name type="scientific">Reticulibacter mediterranei</name>
    <dbReference type="NCBI Taxonomy" id="2778369"/>
    <lineage>
        <taxon>Bacteria</taxon>
        <taxon>Bacillati</taxon>
        <taxon>Chloroflexota</taxon>
        <taxon>Ktedonobacteria</taxon>
        <taxon>Ktedonobacterales</taxon>
        <taxon>Reticulibacteraceae</taxon>
        <taxon>Reticulibacter</taxon>
    </lineage>
</organism>
<name>A0A8J3IPN0_9CHLR</name>
<dbReference type="Proteomes" id="UP000597444">
    <property type="component" value="Unassembled WGS sequence"/>
</dbReference>